<name>A0A1H7LBI2_STIAU</name>
<accession>A0A1H7LBI2</accession>
<dbReference type="OrthoDB" id="5517493at2"/>
<dbReference type="EMBL" id="FOAP01000003">
    <property type="protein sequence ID" value="SEK96353.1"/>
    <property type="molecule type" value="Genomic_DNA"/>
</dbReference>
<dbReference type="InterPro" id="IPR021866">
    <property type="entry name" value="SpoIIAA-like"/>
</dbReference>
<dbReference type="Proteomes" id="UP000182719">
    <property type="component" value="Unassembled WGS sequence"/>
</dbReference>
<evidence type="ECO:0000313" key="1">
    <source>
        <dbReference type="EMBL" id="SEK96353.1"/>
    </source>
</evidence>
<organism evidence="1 2">
    <name type="scientific">Stigmatella aurantiaca</name>
    <dbReference type="NCBI Taxonomy" id="41"/>
    <lineage>
        <taxon>Bacteria</taxon>
        <taxon>Pseudomonadati</taxon>
        <taxon>Myxococcota</taxon>
        <taxon>Myxococcia</taxon>
        <taxon>Myxococcales</taxon>
        <taxon>Cystobacterineae</taxon>
        <taxon>Archangiaceae</taxon>
        <taxon>Stigmatella</taxon>
    </lineage>
</organism>
<evidence type="ECO:0000313" key="2">
    <source>
        <dbReference type="Proteomes" id="UP000182719"/>
    </source>
</evidence>
<dbReference type="Pfam" id="PF11964">
    <property type="entry name" value="SpoIIAA-like"/>
    <property type="match status" value="1"/>
</dbReference>
<dbReference type="RefSeq" id="WP_075005793.1">
    <property type="nucleotide sequence ID" value="NZ_FOAP01000003.1"/>
</dbReference>
<sequence length="135" mass="15179">MEWHFGPHTLAFEEPDLVRLTPQGEFDLKEAREMILRVREFQKGREALYLLVDARHGTGFSAEVRRAISEDRSLVPYAGVALFGASFTLRSIANMIERANALLGKPSAYQSVFTKTEEEARAWIAAQRAARAAAR</sequence>
<proteinExistence type="predicted"/>
<gene>
    <name evidence="1" type="ORF">SAMN05444354_103188</name>
</gene>
<protein>
    <submittedName>
        <fullName evidence="1">SpoIIAA-like</fullName>
    </submittedName>
</protein>
<keyword evidence="2" id="KW-1185">Reference proteome</keyword>
<reference evidence="2" key="1">
    <citation type="submission" date="2016-10" db="EMBL/GenBank/DDBJ databases">
        <authorList>
            <person name="Varghese N."/>
            <person name="Submissions S."/>
        </authorList>
    </citation>
    <scope>NUCLEOTIDE SEQUENCE [LARGE SCALE GENOMIC DNA]</scope>
    <source>
        <strain evidence="2">DSM 17044</strain>
    </source>
</reference>
<dbReference type="AlphaFoldDB" id="A0A1H7LBI2"/>